<accession>A0A133ZXW4</accession>
<dbReference type="SFLD" id="SFLDG01144">
    <property type="entry name" value="C2.B.4:_PGP_Like"/>
    <property type="match status" value="1"/>
</dbReference>
<sequence length="270" mass="29903">MIKLVVTDIDDTLLNSDREISKKNREVIEECKKQDIKVILASGRPDFGMMSIVEDLQLDSYDNYLLSFNGARIANLKTNEVIYEKFLSLERIKFLIDVALENDCDILTYQGGKVLTNRDNEYARIESGLVSAELVISENMKDDIKEGAAKVIILKHPDEAVAVKDKLALELGDEYEVAMSKPFFIEINDKGISKGVSLDSLCKKLGLTNENVMALGDGLNDLSMIEFAGMGVAVDNANPTLKEAANFISKSNDEDGFAYAIEKFVLGKDV</sequence>
<protein>
    <submittedName>
        <fullName evidence="1">Cof-like hydrolase</fullName>
    </submittedName>
</protein>
<dbReference type="Proteomes" id="UP000070355">
    <property type="component" value="Unassembled WGS sequence"/>
</dbReference>
<evidence type="ECO:0000313" key="2">
    <source>
        <dbReference type="Proteomes" id="UP000070355"/>
    </source>
</evidence>
<evidence type="ECO:0000313" key="1">
    <source>
        <dbReference type="EMBL" id="KXB60288.1"/>
    </source>
</evidence>
<dbReference type="NCBIfam" id="TIGR00099">
    <property type="entry name" value="Cof-subfamily"/>
    <property type="match status" value="1"/>
</dbReference>
<dbReference type="RefSeq" id="WP_060913995.1">
    <property type="nucleotide sequence ID" value="NZ_KQ959954.1"/>
</dbReference>
<reference evidence="2" key="1">
    <citation type="submission" date="2016-01" db="EMBL/GenBank/DDBJ databases">
        <authorList>
            <person name="Mitreva M."/>
            <person name="Pepin K.H."/>
            <person name="Mihindukulasuriya K.A."/>
            <person name="Fulton R."/>
            <person name="Fronick C."/>
            <person name="O'Laughlin M."/>
            <person name="Miner T."/>
            <person name="Herter B."/>
            <person name="Rosa B.A."/>
            <person name="Cordes M."/>
            <person name="Tomlinson C."/>
            <person name="Wollam A."/>
            <person name="Palsikar V.B."/>
            <person name="Mardis E.R."/>
            <person name="Wilson R.K."/>
        </authorList>
    </citation>
    <scope>NUCLEOTIDE SEQUENCE [LARGE SCALE GENOMIC DNA]</scope>
    <source>
        <strain evidence="2">DNF01167</strain>
    </source>
</reference>
<dbReference type="AlphaFoldDB" id="A0A133ZXW4"/>
<dbReference type="GO" id="GO:0016791">
    <property type="term" value="F:phosphatase activity"/>
    <property type="evidence" value="ECO:0007669"/>
    <property type="project" value="UniProtKB-ARBA"/>
</dbReference>
<dbReference type="GO" id="GO:0000287">
    <property type="term" value="F:magnesium ion binding"/>
    <property type="evidence" value="ECO:0007669"/>
    <property type="project" value="TreeGrafter"/>
</dbReference>
<name>A0A133ZXW4_9BACL</name>
<dbReference type="NCBIfam" id="TIGR01484">
    <property type="entry name" value="HAD-SF-IIB"/>
    <property type="match status" value="1"/>
</dbReference>
<dbReference type="Pfam" id="PF08282">
    <property type="entry name" value="Hydrolase_3"/>
    <property type="match status" value="1"/>
</dbReference>
<dbReference type="Gene3D" id="3.40.50.1000">
    <property type="entry name" value="HAD superfamily/HAD-like"/>
    <property type="match status" value="1"/>
</dbReference>
<dbReference type="EMBL" id="LSDC01000057">
    <property type="protein sequence ID" value="KXB60288.1"/>
    <property type="molecule type" value="Genomic_DNA"/>
</dbReference>
<dbReference type="Gene3D" id="3.30.1240.10">
    <property type="match status" value="1"/>
</dbReference>
<dbReference type="PANTHER" id="PTHR10000">
    <property type="entry name" value="PHOSPHOSERINE PHOSPHATASE"/>
    <property type="match status" value="1"/>
</dbReference>
<dbReference type="PANTHER" id="PTHR10000:SF8">
    <property type="entry name" value="HAD SUPERFAMILY HYDROLASE-LIKE, TYPE 3"/>
    <property type="match status" value="1"/>
</dbReference>
<comment type="caution">
    <text evidence="1">The sequence shown here is derived from an EMBL/GenBank/DDBJ whole genome shotgun (WGS) entry which is preliminary data.</text>
</comment>
<dbReference type="SUPFAM" id="SSF56784">
    <property type="entry name" value="HAD-like"/>
    <property type="match status" value="1"/>
</dbReference>
<dbReference type="PATRIC" id="fig|1379.3.peg.767"/>
<dbReference type="InterPro" id="IPR036412">
    <property type="entry name" value="HAD-like_sf"/>
</dbReference>
<proteinExistence type="predicted"/>
<gene>
    <name evidence="1" type="ORF">HMPREF3186_00785</name>
</gene>
<keyword evidence="1" id="KW-0378">Hydrolase</keyword>
<dbReference type="GO" id="GO:0005829">
    <property type="term" value="C:cytosol"/>
    <property type="evidence" value="ECO:0007669"/>
    <property type="project" value="TreeGrafter"/>
</dbReference>
<dbReference type="InterPro" id="IPR006379">
    <property type="entry name" value="HAD-SF_hydro_IIB"/>
</dbReference>
<dbReference type="InterPro" id="IPR023214">
    <property type="entry name" value="HAD_sf"/>
</dbReference>
<dbReference type="STRING" id="1379.HMPREF3186_00785"/>
<dbReference type="SFLD" id="SFLDS00003">
    <property type="entry name" value="Haloacid_Dehalogenase"/>
    <property type="match status" value="1"/>
</dbReference>
<dbReference type="OrthoDB" id="9790031at2"/>
<dbReference type="SFLD" id="SFLDG01140">
    <property type="entry name" value="C2.B:_Phosphomannomutase_and_P"/>
    <property type="match status" value="1"/>
</dbReference>
<organism evidence="1 2">
    <name type="scientific">Gemella haemolysans</name>
    <dbReference type="NCBI Taxonomy" id="1379"/>
    <lineage>
        <taxon>Bacteria</taxon>
        <taxon>Bacillati</taxon>
        <taxon>Bacillota</taxon>
        <taxon>Bacilli</taxon>
        <taxon>Bacillales</taxon>
        <taxon>Gemellaceae</taxon>
        <taxon>Gemella</taxon>
    </lineage>
</organism>
<dbReference type="CDD" id="cd07516">
    <property type="entry name" value="HAD_Pase"/>
    <property type="match status" value="1"/>
</dbReference>
<dbReference type="InterPro" id="IPR000150">
    <property type="entry name" value="Cof"/>
</dbReference>